<dbReference type="PANTHER" id="PTHR43479">
    <property type="entry name" value="ACREF/ENVCD OPERON REPRESSOR-RELATED"/>
    <property type="match status" value="1"/>
</dbReference>
<dbReference type="PRINTS" id="PR00455">
    <property type="entry name" value="HTHTETR"/>
</dbReference>
<dbReference type="GO" id="GO:0003677">
    <property type="term" value="F:DNA binding"/>
    <property type="evidence" value="ECO:0007669"/>
    <property type="project" value="UniProtKB-UniRule"/>
</dbReference>
<dbReference type="InterPro" id="IPR050624">
    <property type="entry name" value="HTH-type_Tx_Regulator"/>
</dbReference>
<dbReference type="PROSITE" id="PS01081">
    <property type="entry name" value="HTH_TETR_1"/>
    <property type="match status" value="1"/>
</dbReference>
<name>A0A0J6CW42_9BACL</name>
<feature type="DNA-binding region" description="H-T-H motif" evidence="2">
    <location>
        <begin position="30"/>
        <end position="49"/>
    </location>
</feature>
<evidence type="ECO:0000256" key="2">
    <source>
        <dbReference type="PROSITE-ProRule" id="PRU00335"/>
    </source>
</evidence>
<dbReference type="NCBIfam" id="NF037937">
    <property type="entry name" value="septum_RefZ"/>
    <property type="match status" value="1"/>
</dbReference>
<dbReference type="InterPro" id="IPR001647">
    <property type="entry name" value="HTH_TetR"/>
</dbReference>
<sequence length="217" mass="25639">MKQERDTVSKRSVIQAAIQLFNTKGFNGTSVRDIAGKAEVNVALISYYFNGKKGLAEYLMTSFLEGYVKEIEAAYQQLDMKSAKTCLIDAIQRVMEYQHQNRQLARFVHREITFDSVLVREIMTTYLSKEKFYFSKIYEVGFARKEFRPQSIDYIIMQMKGMLSMPFLHPQYILEVHHIQPHEHYFIDRYTKQLKEWIELYICDTESWGVRPLVMNG</sequence>
<dbReference type="EMBL" id="LELK01000004">
    <property type="protein sequence ID" value="KMM37373.1"/>
    <property type="molecule type" value="Genomic_DNA"/>
</dbReference>
<dbReference type="Gene3D" id="1.10.357.10">
    <property type="entry name" value="Tetracycline Repressor, domain 2"/>
    <property type="match status" value="1"/>
</dbReference>
<dbReference type="STRING" id="157733.AB986_16080"/>
<feature type="domain" description="HTH tetR-type" evidence="3">
    <location>
        <begin position="7"/>
        <end position="67"/>
    </location>
</feature>
<comment type="caution">
    <text evidence="4">The sequence shown here is derived from an EMBL/GenBank/DDBJ whole genome shotgun (WGS) entry which is preliminary data.</text>
</comment>
<keyword evidence="5" id="KW-1185">Reference proteome</keyword>
<dbReference type="SUPFAM" id="SSF46689">
    <property type="entry name" value="Homeodomain-like"/>
    <property type="match status" value="1"/>
</dbReference>
<dbReference type="Pfam" id="PF00440">
    <property type="entry name" value="TetR_N"/>
    <property type="match status" value="1"/>
</dbReference>
<evidence type="ECO:0000313" key="4">
    <source>
        <dbReference type="EMBL" id="KMM37373.1"/>
    </source>
</evidence>
<dbReference type="InterPro" id="IPR036271">
    <property type="entry name" value="Tet_transcr_reg_TetR-rel_C_sf"/>
</dbReference>
<dbReference type="InterPro" id="IPR023772">
    <property type="entry name" value="DNA-bd_HTH_TetR-type_CS"/>
</dbReference>
<reference evidence="4" key="1">
    <citation type="submission" date="2015-06" db="EMBL/GenBank/DDBJ databases">
        <authorList>
            <person name="Liu B."/>
            <person name="Wang J."/>
            <person name="Zhu Y."/>
            <person name="Liu G."/>
            <person name="Chen Q."/>
            <person name="Zheng C."/>
            <person name="Che J."/>
            <person name="Ge C."/>
            <person name="Shi H."/>
            <person name="Pan Z."/>
            <person name="Liu X."/>
        </authorList>
    </citation>
    <scope>NUCLEOTIDE SEQUENCE [LARGE SCALE GENOMIC DNA]</scope>
    <source>
        <strain evidence="4">DSM 16346</strain>
    </source>
</reference>
<organism evidence="4 5">
    <name type="scientific">Guptibacillus hwajinpoensis</name>
    <dbReference type="NCBI Taxonomy" id="208199"/>
    <lineage>
        <taxon>Bacteria</taxon>
        <taxon>Bacillati</taxon>
        <taxon>Bacillota</taxon>
        <taxon>Bacilli</taxon>
        <taxon>Bacillales</taxon>
        <taxon>Guptibacillaceae</taxon>
        <taxon>Guptibacillus</taxon>
    </lineage>
</organism>
<evidence type="ECO:0000259" key="3">
    <source>
        <dbReference type="PROSITE" id="PS50977"/>
    </source>
</evidence>
<proteinExistence type="predicted"/>
<evidence type="ECO:0000256" key="1">
    <source>
        <dbReference type="ARBA" id="ARBA00023125"/>
    </source>
</evidence>
<gene>
    <name evidence="4" type="ORF">AB986_16080</name>
</gene>
<dbReference type="PANTHER" id="PTHR43479:SF11">
    <property type="entry name" value="ACREF_ENVCD OPERON REPRESSOR-RELATED"/>
    <property type="match status" value="1"/>
</dbReference>
<dbReference type="InterPro" id="IPR009057">
    <property type="entry name" value="Homeodomain-like_sf"/>
</dbReference>
<dbReference type="PROSITE" id="PS50977">
    <property type="entry name" value="HTH_TETR_2"/>
    <property type="match status" value="1"/>
</dbReference>
<dbReference type="PATRIC" id="fig|157733.3.peg.1301"/>
<dbReference type="RefSeq" id="WP_048312308.1">
    <property type="nucleotide sequence ID" value="NZ_CP119526.1"/>
</dbReference>
<dbReference type="SUPFAM" id="SSF48498">
    <property type="entry name" value="Tetracyclin repressor-like, C-terminal domain"/>
    <property type="match status" value="1"/>
</dbReference>
<dbReference type="AlphaFoldDB" id="A0A0J6CW42"/>
<evidence type="ECO:0000313" key="5">
    <source>
        <dbReference type="Proteomes" id="UP000035996"/>
    </source>
</evidence>
<dbReference type="OrthoDB" id="9789566at2"/>
<keyword evidence="1 2" id="KW-0238">DNA-binding</keyword>
<accession>A0A0J6CW42</accession>
<protein>
    <submittedName>
        <fullName evidence="4">Transcriptional regulator</fullName>
    </submittedName>
</protein>
<dbReference type="Proteomes" id="UP000035996">
    <property type="component" value="Unassembled WGS sequence"/>
</dbReference>